<evidence type="ECO:0000259" key="9">
    <source>
        <dbReference type="Pfam" id="PF04209"/>
    </source>
</evidence>
<feature type="binding site" evidence="8">
    <location>
        <position position="306"/>
    </location>
    <ligand>
        <name>Fe cation</name>
        <dbReference type="ChEBI" id="CHEBI:24875"/>
    </ligand>
</feature>
<feature type="domain" description="Homogentisate 1,2-dioxygenase N-terminal" evidence="10">
    <location>
        <begin position="95"/>
        <end position="251"/>
    </location>
</feature>
<evidence type="ECO:0000256" key="1">
    <source>
        <dbReference type="ARBA" id="ARBA00001962"/>
    </source>
</evidence>
<keyword evidence="3 8" id="KW-0479">Metal-binding</keyword>
<dbReference type="CDD" id="cd02208">
    <property type="entry name" value="cupin_RmlC-like"/>
    <property type="match status" value="1"/>
</dbReference>
<dbReference type="Pfam" id="PF20510">
    <property type="entry name" value="HgmA_N"/>
    <property type="match status" value="1"/>
</dbReference>
<evidence type="ECO:0000313" key="11">
    <source>
        <dbReference type="EMBL" id="TQV70925.1"/>
    </source>
</evidence>
<feature type="domain" description="Homogentisate 1,2-dioxygenase C-terminal" evidence="9">
    <location>
        <begin position="272"/>
        <end position="383"/>
    </location>
</feature>
<keyword evidence="6 8" id="KW-0408">Iron</keyword>
<comment type="cofactor">
    <cofactor evidence="1 8">
        <name>Fe cation</name>
        <dbReference type="ChEBI" id="CHEBI:24875"/>
    </cofactor>
</comment>
<proteinExistence type="inferred from homology"/>
<feature type="binding site" evidence="8">
    <location>
        <position position="336"/>
    </location>
    <ligand>
        <name>homogentisate</name>
        <dbReference type="ChEBI" id="CHEBI:16169"/>
    </ligand>
</feature>
<dbReference type="PANTHER" id="PTHR11056:SF0">
    <property type="entry name" value="HOMOGENTISATE 1,2-DIOXYGENASE"/>
    <property type="match status" value="1"/>
</dbReference>
<comment type="caution">
    <text evidence="11">The sequence shown here is derived from an EMBL/GenBank/DDBJ whole genome shotgun (WGS) entry which is preliminary data.</text>
</comment>
<feature type="binding site" evidence="8">
    <location>
        <position position="336"/>
    </location>
    <ligand>
        <name>Fe cation</name>
        <dbReference type="ChEBI" id="CHEBI:24875"/>
    </ligand>
</feature>
<dbReference type="InterPro" id="IPR011051">
    <property type="entry name" value="RmlC_Cupin_sf"/>
</dbReference>
<evidence type="ECO:0000256" key="6">
    <source>
        <dbReference type="ARBA" id="ARBA00023004"/>
    </source>
</evidence>
<dbReference type="GO" id="GO:0006570">
    <property type="term" value="P:tyrosine metabolic process"/>
    <property type="evidence" value="ECO:0007669"/>
    <property type="project" value="InterPro"/>
</dbReference>
<protein>
    <submittedName>
        <fullName evidence="11">Homogentisate 1,2-dioxygenase</fullName>
    </submittedName>
</protein>
<keyword evidence="5" id="KW-0560">Oxidoreductase</keyword>
<dbReference type="EMBL" id="VIKR01000007">
    <property type="protein sequence ID" value="TQV70925.1"/>
    <property type="molecule type" value="Genomic_DNA"/>
</dbReference>
<dbReference type="GO" id="GO:0046872">
    <property type="term" value="F:metal ion binding"/>
    <property type="evidence" value="ECO:0007669"/>
    <property type="project" value="UniProtKB-KW"/>
</dbReference>
<reference evidence="11 12" key="1">
    <citation type="submission" date="2019-06" db="EMBL/GenBank/DDBJ databases">
        <title>Draft genome of Aliikangiella marina GYP-15.</title>
        <authorList>
            <person name="Wang G."/>
        </authorList>
    </citation>
    <scope>NUCLEOTIDE SEQUENCE [LARGE SCALE GENOMIC DNA]</scope>
    <source>
        <strain evidence="11 12">GYP-15</strain>
    </source>
</reference>
<dbReference type="OrthoDB" id="9811253at2"/>
<dbReference type="SUPFAM" id="SSF51182">
    <property type="entry name" value="RmlC-like cupins"/>
    <property type="match status" value="1"/>
</dbReference>
<evidence type="ECO:0000313" key="12">
    <source>
        <dbReference type="Proteomes" id="UP000317839"/>
    </source>
</evidence>
<evidence type="ECO:0000259" key="10">
    <source>
        <dbReference type="Pfam" id="PF20510"/>
    </source>
</evidence>
<dbReference type="GO" id="GO:0006559">
    <property type="term" value="P:L-phenylalanine catabolic process"/>
    <property type="evidence" value="ECO:0007669"/>
    <property type="project" value="InterPro"/>
</dbReference>
<dbReference type="Proteomes" id="UP000317839">
    <property type="component" value="Unassembled WGS sequence"/>
</dbReference>
<dbReference type="PANTHER" id="PTHR11056">
    <property type="entry name" value="HOMOGENTISATE 1,2-DIOXYGENASE"/>
    <property type="match status" value="1"/>
</dbReference>
<evidence type="ECO:0000256" key="2">
    <source>
        <dbReference type="ARBA" id="ARBA00007757"/>
    </source>
</evidence>
<organism evidence="11 12">
    <name type="scientific">Aliikangiella marina</name>
    <dbReference type="NCBI Taxonomy" id="1712262"/>
    <lineage>
        <taxon>Bacteria</taxon>
        <taxon>Pseudomonadati</taxon>
        <taxon>Pseudomonadota</taxon>
        <taxon>Gammaproteobacteria</taxon>
        <taxon>Oceanospirillales</taxon>
        <taxon>Pleioneaceae</taxon>
        <taxon>Aliikangiella</taxon>
    </lineage>
</organism>
<dbReference type="Gene3D" id="2.60.120.10">
    <property type="entry name" value="Jelly Rolls"/>
    <property type="match status" value="2"/>
</dbReference>
<keyword evidence="4 11" id="KW-0223">Dioxygenase</keyword>
<dbReference type="GO" id="GO:0005737">
    <property type="term" value="C:cytoplasm"/>
    <property type="evidence" value="ECO:0007669"/>
    <property type="project" value="TreeGrafter"/>
</dbReference>
<comment type="similarity">
    <text evidence="2">Belongs to the homogentisate dioxygenase family.</text>
</comment>
<dbReference type="InterPro" id="IPR014710">
    <property type="entry name" value="RmlC-like_jellyroll"/>
</dbReference>
<evidence type="ECO:0000256" key="3">
    <source>
        <dbReference type="ARBA" id="ARBA00022723"/>
    </source>
</evidence>
<dbReference type="InterPro" id="IPR005708">
    <property type="entry name" value="Homogentis_dOase"/>
</dbReference>
<dbReference type="AlphaFoldDB" id="A0A545T128"/>
<sequence>MPFYIKQGKIPAKRHITFYRDDGELYREELFSTHGFSNIYSNKYHYNMPTKVLRVEPYEVNHGEEWHDAMLQNYKVHTFRGESSGNFFTARRRQVFNNDVALYTAHVTEDCEDFYRNAYADEVIFVHEGSGTLTSEYGNIEIHKWDYLVIPKGTTYQMKFDSLENVRLFVIESPTMVTIPKHFRTPTGQMLENAPYCERDIRTPELQEAKVEKGEFSLFIKYGDRYQKSVLEWHPYDLVGWDGACYPWAFNIQEYAPKVGKIHLPPSDHLVFTANNYVVCNFVPRLYDFHPEAIPAPYYHTNIDSDEILYYVDGDFMSRTGIEHGSITLHKKGVPHGPQPGKTEASVGKKETYEYAVMVDTFNPLKTTNHFKDCMEQDYNQSWLED</sequence>
<evidence type="ECO:0000256" key="7">
    <source>
        <dbReference type="PIRSR" id="PIRSR605708-1"/>
    </source>
</evidence>
<dbReference type="InterPro" id="IPR046452">
    <property type="entry name" value="HgmA_N"/>
</dbReference>
<evidence type="ECO:0000256" key="5">
    <source>
        <dbReference type="ARBA" id="ARBA00023002"/>
    </source>
</evidence>
<evidence type="ECO:0000256" key="8">
    <source>
        <dbReference type="PIRSR" id="PIRSR605708-2"/>
    </source>
</evidence>
<dbReference type="GO" id="GO:0004411">
    <property type="term" value="F:homogentisate 1,2-dioxygenase activity"/>
    <property type="evidence" value="ECO:0007669"/>
    <property type="project" value="InterPro"/>
</dbReference>
<accession>A0A545T128</accession>
<name>A0A545T128_9GAMM</name>
<evidence type="ECO:0000256" key="4">
    <source>
        <dbReference type="ARBA" id="ARBA00022964"/>
    </source>
</evidence>
<gene>
    <name evidence="11" type="ORF">FLL45_21600</name>
</gene>
<dbReference type="Pfam" id="PF04209">
    <property type="entry name" value="HgmA_C"/>
    <property type="match status" value="1"/>
</dbReference>
<feature type="active site" description="Proton acceptor" evidence="7">
    <location>
        <position position="263"/>
    </location>
</feature>
<feature type="binding site" evidence="8">
    <location>
        <position position="300"/>
    </location>
    <ligand>
        <name>Fe cation</name>
        <dbReference type="ChEBI" id="CHEBI:24875"/>
    </ligand>
</feature>
<keyword evidence="12" id="KW-1185">Reference proteome</keyword>
<dbReference type="InterPro" id="IPR046451">
    <property type="entry name" value="HgmA_C"/>
</dbReference>
<dbReference type="RefSeq" id="WP_142944142.1">
    <property type="nucleotide sequence ID" value="NZ_VIKR01000007.1"/>
</dbReference>